<dbReference type="Proteomes" id="UP000093044">
    <property type="component" value="Chromosome"/>
</dbReference>
<dbReference type="InterPro" id="IPR041606">
    <property type="entry name" value="HydF_dimer"/>
</dbReference>
<keyword evidence="5" id="KW-1185">Reference proteome</keyword>
<reference evidence="4" key="1">
    <citation type="submission" date="2016-08" db="EMBL/GenBank/DDBJ databases">
        <title>Complete genome of Cloacibacillus porcorum.</title>
        <authorList>
            <person name="Looft T."/>
            <person name="Bayles D.O."/>
            <person name="Alt D.P."/>
        </authorList>
    </citation>
    <scope>NUCLEOTIDE SEQUENCE [LARGE SCALE GENOMIC DNA]</scope>
    <source>
        <strain evidence="4">CL-84</strain>
    </source>
</reference>
<feature type="domain" description="Hydrogen maturase F tetramerization" evidence="3">
    <location>
        <begin position="290"/>
        <end position="405"/>
    </location>
</feature>
<dbReference type="Gene3D" id="3.40.50.300">
    <property type="entry name" value="P-loop containing nucleotide triphosphate hydrolases"/>
    <property type="match status" value="1"/>
</dbReference>
<dbReference type="Gene3D" id="3.40.50.11420">
    <property type="match status" value="1"/>
</dbReference>
<feature type="domain" description="G" evidence="1">
    <location>
        <begin position="13"/>
        <end position="132"/>
    </location>
</feature>
<sequence>MALMDTPRANRLHIAFYGRRNAGKSSLINMVTAQQTALVSEYAGTTTDPVIKSMELLPLGPIAVIDTAGLDDTGELGELRIERSKEMMNRTDLALLVVGAAEASAPEQGLALEKKWLAELRDRKITVIGVLNQIDRISPERADTIRTELEDEFGIPFTAVSALDKKYRPALLSAIIKNAPTDFETPTLTGDLFAPGASVVLVAPQDIQAPKGRLILPQVQVIRDILDHKGMALTCTADQLPEMLAALREPPALVVTDSQVFGRVNALLPREVPLTSFSIIMARSKGELSVFVEGARAIDKLKPTDKVLIAEACTHAPLNEDIGREKLPRWLRERAGEGLVTEIATGLDFPKNLGDYALILHCGGCMFNRKQLMSRIVEAQAAGVPITNYGIAIAQLNGILERVTEMFKI</sequence>
<dbReference type="GO" id="GO:0030488">
    <property type="term" value="P:tRNA methylation"/>
    <property type="evidence" value="ECO:0007669"/>
    <property type="project" value="TreeGrafter"/>
</dbReference>
<dbReference type="STRING" id="1197717.BED41_01725"/>
<dbReference type="AlphaFoldDB" id="A0A1B2I1T1"/>
<dbReference type="Pfam" id="PF18128">
    <property type="entry name" value="HydF_dimer"/>
    <property type="match status" value="1"/>
</dbReference>
<proteinExistence type="predicted"/>
<evidence type="ECO:0000259" key="3">
    <source>
        <dbReference type="Pfam" id="PF18133"/>
    </source>
</evidence>
<dbReference type="Gene3D" id="3.40.50.11410">
    <property type="match status" value="1"/>
</dbReference>
<dbReference type="Pfam" id="PF18133">
    <property type="entry name" value="HydF_tetramer"/>
    <property type="match status" value="1"/>
</dbReference>
<accession>A0A1B2I1T1</accession>
<dbReference type="RefSeq" id="WP_066742285.1">
    <property type="nucleotide sequence ID" value="NZ_CP016757.1"/>
</dbReference>
<dbReference type="InterPro" id="IPR040644">
    <property type="entry name" value="HydF_tetramer"/>
</dbReference>
<dbReference type="KEGG" id="cpor:BED41_01725"/>
<dbReference type="InterPro" id="IPR023873">
    <property type="entry name" value="FeFe-hyd_GTPase_HydF"/>
</dbReference>
<dbReference type="NCBIfam" id="TIGR00231">
    <property type="entry name" value="small_GTP"/>
    <property type="match status" value="1"/>
</dbReference>
<evidence type="ECO:0000313" key="5">
    <source>
        <dbReference type="Proteomes" id="UP000093044"/>
    </source>
</evidence>
<dbReference type="Pfam" id="PF01926">
    <property type="entry name" value="MMR_HSR1"/>
    <property type="match status" value="1"/>
</dbReference>
<evidence type="ECO:0000259" key="2">
    <source>
        <dbReference type="Pfam" id="PF18128"/>
    </source>
</evidence>
<dbReference type="GO" id="GO:0005737">
    <property type="term" value="C:cytoplasm"/>
    <property type="evidence" value="ECO:0007669"/>
    <property type="project" value="TreeGrafter"/>
</dbReference>
<dbReference type="PANTHER" id="PTHR42714">
    <property type="entry name" value="TRNA MODIFICATION GTPASE GTPBP3"/>
    <property type="match status" value="1"/>
</dbReference>
<dbReference type="OrthoDB" id="9811338at2"/>
<dbReference type="InterPro" id="IPR005225">
    <property type="entry name" value="Small_GTP-bd"/>
</dbReference>
<organism evidence="4 5">
    <name type="scientific">Cloacibacillus porcorum</name>
    <dbReference type="NCBI Taxonomy" id="1197717"/>
    <lineage>
        <taxon>Bacteria</taxon>
        <taxon>Thermotogati</taxon>
        <taxon>Synergistota</taxon>
        <taxon>Synergistia</taxon>
        <taxon>Synergistales</taxon>
        <taxon>Synergistaceae</taxon>
        <taxon>Cloacibacillus</taxon>
    </lineage>
</organism>
<dbReference type="GO" id="GO:0002098">
    <property type="term" value="P:tRNA wobble uridine modification"/>
    <property type="evidence" value="ECO:0007669"/>
    <property type="project" value="TreeGrafter"/>
</dbReference>
<dbReference type="NCBIfam" id="TIGR03918">
    <property type="entry name" value="GTP_HydF"/>
    <property type="match status" value="1"/>
</dbReference>
<name>A0A1B2I1T1_9BACT</name>
<gene>
    <name evidence="4" type="ORF">BED41_01725</name>
</gene>
<dbReference type="InterPro" id="IPR027417">
    <property type="entry name" value="P-loop_NTPase"/>
</dbReference>
<feature type="domain" description="Hydrogen maturase F dimerization" evidence="2">
    <location>
        <begin position="188"/>
        <end position="286"/>
    </location>
</feature>
<dbReference type="EMBL" id="CP016757">
    <property type="protein sequence ID" value="ANZ43920.1"/>
    <property type="molecule type" value="Genomic_DNA"/>
</dbReference>
<protein>
    <submittedName>
        <fullName evidence="4">[FeFe] hydrogenase H-cluster maturation GTPase HydF</fullName>
    </submittedName>
</protein>
<dbReference type="SUPFAM" id="SSF52540">
    <property type="entry name" value="P-loop containing nucleoside triphosphate hydrolases"/>
    <property type="match status" value="1"/>
</dbReference>
<evidence type="ECO:0000259" key="1">
    <source>
        <dbReference type="Pfam" id="PF01926"/>
    </source>
</evidence>
<dbReference type="CDD" id="cd00880">
    <property type="entry name" value="Era_like"/>
    <property type="match status" value="1"/>
</dbReference>
<dbReference type="InterPro" id="IPR006073">
    <property type="entry name" value="GTP-bd"/>
</dbReference>
<dbReference type="GO" id="GO:0005525">
    <property type="term" value="F:GTP binding"/>
    <property type="evidence" value="ECO:0007669"/>
    <property type="project" value="InterPro"/>
</dbReference>
<evidence type="ECO:0000313" key="4">
    <source>
        <dbReference type="EMBL" id="ANZ43920.1"/>
    </source>
</evidence>
<dbReference type="PANTHER" id="PTHR42714:SF6">
    <property type="entry name" value="TRANSLATION INITIATION FACTOR IF-2"/>
    <property type="match status" value="1"/>
</dbReference>
<dbReference type="GeneID" id="83056567"/>